<dbReference type="AlphaFoldDB" id="G0J5J3"/>
<sequence>MKRHGFRKSSVGLINPTFQSKEGNGFFRRQGDRKEALIPNVANEHFFDPILQSATEEKESAEAVQKKGEDENKVNKKENTEEEIKKQEVSEEDSVQKVEEEEAVQSKTKEEEGLQKVAEEEQVSASSEEEEAVQQMSEEEAAVQSKTEEEGALQAKNDEEGIQAKEEESKVINTRQSQADSIESTLYQEKGKGMGMAPDIKQKMENSFDSDFSKVRIHTGKKAQMMCEKIQAKAFTHGFDLFFGQGQYRPDTKAGKHLLAHELTHTIQQKGKVKKAIQSKLNDGHDFHPTSRFSANEMLEDIFDNNAVLKIGSSGTAVMLLQHALIGLDYRLPTFGADGSFGGETSRAVKAFQADMGLTVDGIVGRNTIRYLDRLDRGVEVAVPELPITIDTKINLNNVIAQAGAIPSTSLSPVDMGRVFPENIEVRLKLVDDGLMWHPIIIGLTGHYSVQTRLLPGMKEVTGPGGNTTEENYCAQIKDLNSMALSKVDWFMEDVVLAHERFHASKIRSALISPLVIKPLEKSITDLAFQKSSLAFSEQIAEVMLRLDKRFEEAVFEAEIAWTDQFISLIKNEHGDPKGTGPAYREGKKIAMPMINKIRKHAKANNWSSCPHGMT</sequence>
<dbReference type="HOGENOM" id="CLU_443926_0_0_10"/>
<dbReference type="STRING" id="880070.Cycma_4757"/>
<feature type="region of interest" description="Disordered" evidence="1">
    <location>
        <begin position="1"/>
        <end position="25"/>
    </location>
</feature>
<dbReference type="EMBL" id="CP002955">
    <property type="protein sequence ID" value="AEL28442.1"/>
    <property type="molecule type" value="Genomic_DNA"/>
</dbReference>
<proteinExistence type="predicted"/>
<evidence type="ECO:0000256" key="1">
    <source>
        <dbReference type="SAM" id="MobiDB-lite"/>
    </source>
</evidence>
<organism evidence="4 5">
    <name type="scientific">Cyclobacterium marinum (strain ATCC 25205 / DSM 745 / LMG 13164 / NCIMB 1802)</name>
    <name type="common">Flectobacillus marinus</name>
    <dbReference type="NCBI Taxonomy" id="880070"/>
    <lineage>
        <taxon>Bacteria</taxon>
        <taxon>Pseudomonadati</taxon>
        <taxon>Bacteroidota</taxon>
        <taxon>Cytophagia</taxon>
        <taxon>Cytophagales</taxon>
        <taxon>Cyclobacteriaceae</taxon>
        <taxon>Cyclobacterium</taxon>
    </lineage>
</organism>
<reference evidence="5" key="1">
    <citation type="submission" date="2011-07" db="EMBL/GenBank/DDBJ databases">
        <title>The complete genome of Cyclobacterium marinum DSM 745.</title>
        <authorList>
            <person name="Lucas S."/>
            <person name="Han J."/>
            <person name="Lapidus A."/>
            <person name="Bruce D."/>
            <person name="Goodwin L."/>
            <person name="Pitluck S."/>
            <person name="Peters L."/>
            <person name="Kyrpides N."/>
            <person name="Mavromatis K."/>
            <person name="Ivanova N."/>
            <person name="Ovchinnikova G."/>
            <person name="Chertkov O."/>
            <person name="Detter J.C."/>
            <person name="Tapia R."/>
            <person name="Han C."/>
            <person name="Land M."/>
            <person name="Hauser L."/>
            <person name="Markowitz V."/>
            <person name="Cheng J.-F."/>
            <person name="Hugenholtz P."/>
            <person name="Woyke T."/>
            <person name="Wu D."/>
            <person name="Tindall B."/>
            <person name="Schuetze A."/>
            <person name="Brambilla E."/>
            <person name="Klenk H.-P."/>
            <person name="Eisen J.A."/>
        </authorList>
    </citation>
    <scope>NUCLEOTIDE SEQUENCE [LARGE SCALE GENOMIC DNA]</scope>
    <source>
        <strain evidence="5">ATCC 25205 / DSM 745 / LMG 13164 / NCIMB 1802</strain>
    </source>
</reference>
<name>G0J5J3_CYCMS</name>
<dbReference type="Pfam" id="PF13699">
    <property type="entry name" value="eCIS_core"/>
    <property type="match status" value="1"/>
</dbReference>
<keyword evidence="5" id="KW-1185">Reference proteome</keyword>
<evidence type="ECO:0000313" key="4">
    <source>
        <dbReference type="EMBL" id="AEL28442.1"/>
    </source>
</evidence>
<feature type="compositionally biased region" description="Polar residues" evidence="1">
    <location>
        <begin position="171"/>
        <end position="182"/>
    </location>
</feature>
<gene>
    <name evidence="4" type="ordered locus">Cycma_4757</name>
</gene>
<feature type="domain" description="Peptidoglycan binding-like" evidence="2">
    <location>
        <begin position="314"/>
        <end position="370"/>
    </location>
</feature>
<dbReference type="SUPFAM" id="SSF47090">
    <property type="entry name" value="PGBD-like"/>
    <property type="match status" value="1"/>
</dbReference>
<dbReference type="Pfam" id="PF01471">
    <property type="entry name" value="PG_binding_1"/>
    <property type="match status" value="1"/>
</dbReference>
<dbReference type="InterPro" id="IPR002477">
    <property type="entry name" value="Peptidoglycan-bd-like"/>
</dbReference>
<dbReference type="InterPro" id="IPR036366">
    <property type="entry name" value="PGBDSf"/>
</dbReference>
<protein>
    <submittedName>
        <fullName evidence="4">Peptidoglycan-binding domain 1 protein</fullName>
    </submittedName>
</protein>
<feature type="compositionally biased region" description="Basic and acidic residues" evidence="1">
    <location>
        <begin position="107"/>
        <end position="119"/>
    </location>
</feature>
<feature type="region of interest" description="Disordered" evidence="1">
    <location>
        <begin position="54"/>
        <end position="182"/>
    </location>
</feature>
<evidence type="ECO:0000313" key="5">
    <source>
        <dbReference type="Proteomes" id="UP000001635"/>
    </source>
</evidence>
<evidence type="ECO:0000259" key="2">
    <source>
        <dbReference type="Pfam" id="PF01471"/>
    </source>
</evidence>
<feature type="domain" description="eCIS core" evidence="3">
    <location>
        <begin position="198"/>
        <end position="272"/>
    </location>
</feature>
<accession>G0J5J3</accession>
<feature type="compositionally biased region" description="Basic and acidic residues" evidence="1">
    <location>
        <begin position="156"/>
        <end position="170"/>
    </location>
</feature>
<dbReference type="Gene3D" id="1.10.101.10">
    <property type="entry name" value="PGBD-like superfamily/PGBD"/>
    <property type="match status" value="1"/>
</dbReference>
<evidence type="ECO:0000259" key="3">
    <source>
        <dbReference type="Pfam" id="PF13699"/>
    </source>
</evidence>
<dbReference type="eggNOG" id="COG3064">
    <property type="taxonomic scope" value="Bacteria"/>
</dbReference>
<dbReference type="InterPro" id="IPR025295">
    <property type="entry name" value="eCIS_core_dom"/>
</dbReference>
<feature type="compositionally biased region" description="Basic and acidic residues" evidence="1">
    <location>
        <begin position="55"/>
        <end position="98"/>
    </location>
</feature>
<dbReference type="InterPro" id="IPR036365">
    <property type="entry name" value="PGBD-like_sf"/>
</dbReference>
<dbReference type="eggNOG" id="COG3409">
    <property type="taxonomic scope" value="Bacteria"/>
</dbReference>
<dbReference type="OrthoDB" id="4317910at2"/>
<dbReference type="RefSeq" id="WP_014022722.1">
    <property type="nucleotide sequence ID" value="NC_015914.1"/>
</dbReference>
<dbReference type="Proteomes" id="UP000001635">
    <property type="component" value="Chromosome"/>
</dbReference>
<feature type="compositionally biased region" description="Acidic residues" evidence="1">
    <location>
        <begin position="127"/>
        <end position="141"/>
    </location>
</feature>
<dbReference type="KEGG" id="cmr:Cycma_4757"/>